<dbReference type="PANTHER" id="PTHR47197:SF3">
    <property type="entry name" value="DIHYDRO-HEME D1 DEHYDROGENASE"/>
    <property type="match status" value="1"/>
</dbReference>
<keyword evidence="3" id="KW-1185">Reference proteome</keyword>
<dbReference type="PATRIC" id="fig|679936.5.peg.2169"/>
<evidence type="ECO:0000313" key="2">
    <source>
        <dbReference type="EMBL" id="AEW05590.1"/>
    </source>
</evidence>
<dbReference type="PROSITE" id="PS51257">
    <property type="entry name" value="PROKAR_LIPOPROTEIN"/>
    <property type="match status" value="1"/>
</dbReference>
<organism evidence="2 3">
    <name type="scientific">Sulfobacillus acidophilus (strain ATCC 700253 / DSM 10332 / NAL)</name>
    <dbReference type="NCBI Taxonomy" id="679936"/>
    <lineage>
        <taxon>Bacteria</taxon>
        <taxon>Bacillati</taxon>
        <taxon>Bacillota</taxon>
        <taxon>Clostridia</taxon>
        <taxon>Eubacteriales</taxon>
        <taxon>Clostridiales Family XVII. Incertae Sedis</taxon>
        <taxon>Sulfobacillus</taxon>
    </lineage>
</organism>
<reference evidence="3" key="1">
    <citation type="submission" date="2011-12" db="EMBL/GenBank/DDBJ databases">
        <title>The complete genome of chromosome of Sulfobacillus acidophilus DSM 10332.</title>
        <authorList>
            <person name="Lucas S."/>
            <person name="Han J."/>
            <person name="Lapidus A."/>
            <person name="Bruce D."/>
            <person name="Goodwin L."/>
            <person name="Pitluck S."/>
            <person name="Peters L."/>
            <person name="Kyrpides N."/>
            <person name="Mavromatis K."/>
            <person name="Ivanova N."/>
            <person name="Mikhailova N."/>
            <person name="Chertkov O."/>
            <person name="Saunders E."/>
            <person name="Detter J.C."/>
            <person name="Tapia R."/>
            <person name="Han C."/>
            <person name="Land M."/>
            <person name="Hauser L."/>
            <person name="Markowitz V."/>
            <person name="Cheng J.-F."/>
            <person name="Hugenholtz P."/>
            <person name="Woyke T."/>
            <person name="Wu D."/>
            <person name="Pukall R."/>
            <person name="Gehrich-Schroeter G."/>
            <person name="Schneider S."/>
            <person name="Klenk H.-P."/>
            <person name="Eisen J.A."/>
        </authorList>
    </citation>
    <scope>NUCLEOTIDE SEQUENCE [LARGE SCALE GENOMIC DNA]</scope>
    <source>
        <strain evidence="3">ATCC 700253 / DSM 10332 / NAL</strain>
    </source>
</reference>
<evidence type="ECO:0000256" key="1">
    <source>
        <dbReference type="SAM" id="SignalP"/>
    </source>
</evidence>
<dbReference type="STRING" id="679936.Sulac_2104"/>
<name>G8TSX5_SULAD</name>
<dbReference type="AlphaFoldDB" id="G8TSX5"/>
<reference evidence="2 3" key="2">
    <citation type="journal article" date="2012" name="Stand. Genomic Sci.">
        <title>Complete genome sequence of the moderately thermophilic mineral-sulfide-oxidizing firmicute Sulfobacillus acidophilus type strain (NAL(T)).</title>
        <authorList>
            <person name="Anderson I."/>
            <person name="Chertkov O."/>
            <person name="Chen A."/>
            <person name="Saunders E."/>
            <person name="Lapidus A."/>
            <person name="Nolan M."/>
            <person name="Lucas S."/>
            <person name="Hammon N."/>
            <person name="Deshpande S."/>
            <person name="Cheng J.F."/>
            <person name="Han C."/>
            <person name="Tapia R."/>
            <person name="Goodwin L.A."/>
            <person name="Pitluck S."/>
            <person name="Liolios K."/>
            <person name="Pagani I."/>
            <person name="Ivanova N."/>
            <person name="Mikhailova N."/>
            <person name="Pati A."/>
            <person name="Palaniappan K."/>
            <person name="Land M."/>
            <person name="Pan C."/>
            <person name="Rohde M."/>
            <person name="Pukall R."/>
            <person name="Goker M."/>
            <person name="Detter J.C."/>
            <person name="Woyke T."/>
            <person name="Bristow J."/>
            <person name="Eisen J.A."/>
            <person name="Markowitz V."/>
            <person name="Hugenholtz P."/>
            <person name="Kyrpides N.C."/>
            <person name="Klenk H.P."/>
            <person name="Mavromatis K."/>
        </authorList>
    </citation>
    <scope>NUCLEOTIDE SEQUENCE [LARGE SCALE GENOMIC DNA]</scope>
    <source>
        <strain evidence="3">ATCC 700253 / DSM 10332 / NAL</strain>
    </source>
</reference>
<dbReference type="PANTHER" id="PTHR47197">
    <property type="entry name" value="PROTEIN NIRF"/>
    <property type="match status" value="1"/>
</dbReference>
<dbReference type="InterPro" id="IPR051200">
    <property type="entry name" value="Host-pathogen_enzymatic-act"/>
</dbReference>
<gene>
    <name evidence="2" type="ordered locus">Sulac_2104</name>
</gene>
<evidence type="ECO:0000313" key="3">
    <source>
        <dbReference type="Proteomes" id="UP000005439"/>
    </source>
</evidence>
<dbReference type="InterPro" id="IPR011044">
    <property type="entry name" value="Quino_amine_DH_bsu"/>
</dbReference>
<feature type="chain" id="PRO_5003517147" description="YncE family protein" evidence="1">
    <location>
        <begin position="28"/>
        <end position="352"/>
    </location>
</feature>
<protein>
    <recommendedName>
        <fullName evidence="4">YncE family protein</fullName>
    </recommendedName>
</protein>
<dbReference type="SUPFAM" id="SSF50969">
    <property type="entry name" value="YVTN repeat-like/Quinoprotein amine dehydrogenase"/>
    <property type="match status" value="1"/>
</dbReference>
<accession>G8TSX5</accession>
<dbReference type="HOGENOM" id="CLU_801523_0_0_9"/>
<feature type="signal peptide" evidence="1">
    <location>
        <begin position="1"/>
        <end position="27"/>
    </location>
</feature>
<dbReference type="EMBL" id="CP003179">
    <property type="protein sequence ID" value="AEW05590.1"/>
    <property type="molecule type" value="Genomic_DNA"/>
</dbReference>
<evidence type="ECO:0008006" key="4">
    <source>
        <dbReference type="Google" id="ProtNLM"/>
    </source>
</evidence>
<dbReference type="KEGG" id="sap:Sulac_2104"/>
<proteinExistence type="predicted"/>
<sequence length="352" mass="37032">MIKISRGAVWGTLLASALLAGCGTTQAAAPMSKPVTTAAPAHPTTGSGSWLVGAAASPPSGAGNGFLWIEHQNHWHLVSLGQGANAFQAAVWGSWVFVPTLTGTTDVVDWTTQKLVNTLATPVGSRVALVDAATHRLYLIGPNTTAAYALPGLKPLWQKPVGGNTAVIADNRLYLNAPTASVTTILNAETGALELNVPVGHIEDMVFDPAYHTLWMANWYNGDMTVLNVTTNRVVTTLHEAEGGGFSMTDKMGAMSGYMQIAAGPNGQHVYAASFSGNIMEFNANTNQFVRDVPAPVPMAKLSGLAIDPTGQIAYTTVESQNETIAVSLKSGALLALWPHIQSNRWLTFSAP</sequence>
<dbReference type="Proteomes" id="UP000005439">
    <property type="component" value="Chromosome"/>
</dbReference>
<keyword evidence="1" id="KW-0732">Signal</keyword>
<dbReference type="InterPro" id="IPR015943">
    <property type="entry name" value="WD40/YVTN_repeat-like_dom_sf"/>
</dbReference>
<dbReference type="Gene3D" id="2.130.10.10">
    <property type="entry name" value="YVTN repeat-like/Quinoprotein amine dehydrogenase"/>
    <property type="match status" value="2"/>
</dbReference>